<dbReference type="EMBL" id="UHFR01000005">
    <property type="protein sequence ID" value="SUN76972.1"/>
    <property type="molecule type" value="Genomic_DNA"/>
</dbReference>
<keyword evidence="6 14" id="KW-0479">Metal-binding</keyword>
<keyword evidence="7" id="KW-0547">Nucleotide-binding</keyword>
<evidence type="ECO:0000256" key="6">
    <source>
        <dbReference type="ARBA" id="ARBA00022723"/>
    </source>
</evidence>
<dbReference type="SUPFAM" id="SSF56059">
    <property type="entry name" value="Glutathione synthetase ATP-binding domain-like"/>
    <property type="match status" value="1"/>
</dbReference>
<feature type="binding site" evidence="13">
    <location>
        <position position="558"/>
    </location>
    <ligand>
        <name>substrate</name>
    </ligand>
</feature>
<evidence type="ECO:0000256" key="5">
    <source>
        <dbReference type="ARBA" id="ARBA00022679"/>
    </source>
</evidence>
<evidence type="ECO:0000256" key="1">
    <source>
        <dbReference type="ARBA" id="ARBA00001946"/>
    </source>
</evidence>
<feature type="coiled-coil region" evidence="15">
    <location>
        <begin position="149"/>
        <end position="176"/>
    </location>
</feature>
<dbReference type="Gene3D" id="1.20.80.30">
    <property type="match status" value="1"/>
</dbReference>
<dbReference type="InterPro" id="IPR010121">
    <property type="entry name" value="Pyruvate_phosphate_dikinase"/>
</dbReference>
<organism evidence="19 21">
    <name type="scientific">Streptococcus massiliensis</name>
    <dbReference type="NCBI Taxonomy" id="313439"/>
    <lineage>
        <taxon>Bacteria</taxon>
        <taxon>Bacillati</taxon>
        <taxon>Bacillota</taxon>
        <taxon>Bacilli</taxon>
        <taxon>Lactobacillales</taxon>
        <taxon>Streptococcaceae</taxon>
        <taxon>Streptococcus</taxon>
    </lineage>
</organism>
<evidence type="ECO:0000313" key="20">
    <source>
        <dbReference type="EMBL" id="SUN76972.1"/>
    </source>
</evidence>
<comment type="similarity">
    <text evidence="2">Belongs to the PEP-utilizing enzyme family.</text>
</comment>
<name>A0A380KQB8_9STRE</name>
<dbReference type="InterPro" id="IPR015813">
    <property type="entry name" value="Pyrv/PenolPyrv_kinase-like_dom"/>
</dbReference>
<keyword evidence="21" id="KW-1185">Reference proteome</keyword>
<dbReference type="STRING" id="1123307.GCA_000380065_01339"/>
<reference evidence="19" key="1">
    <citation type="submission" date="2018-06" db="EMBL/GenBank/DDBJ databases">
        <authorList>
            <consortium name="Pathogen Informatics"/>
            <person name="Doyle S."/>
        </authorList>
    </citation>
    <scope>NUCLEOTIDE SEQUENCE [LARGE SCALE GENOMIC DNA]</scope>
    <source>
        <strain evidence="19">NCTC13765</strain>
    </source>
</reference>
<dbReference type="Pfam" id="PF02896">
    <property type="entry name" value="PEP-utilizers_C"/>
    <property type="match status" value="1"/>
</dbReference>
<dbReference type="InterPro" id="IPR013815">
    <property type="entry name" value="ATP_grasp_subdomain_1"/>
</dbReference>
<proteinExistence type="inferred from homology"/>
<dbReference type="PROSITE" id="PS00742">
    <property type="entry name" value="PEP_ENZYMES_2"/>
    <property type="match status" value="1"/>
</dbReference>
<evidence type="ECO:0000259" key="18">
    <source>
        <dbReference type="Pfam" id="PF02896"/>
    </source>
</evidence>
<evidence type="ECO:0000256" key="15">
    <source>
        <dbReference type="SAM" id="Coils"/>
    </source>
</evidence>
<dbReference type="Pfam" id="PF01326">
    <property type="entry name" value="PPDK_N"/>
    <property type="match status" value="3"/>
</dbReference>
<feature type="binding site" evidence="13">
    <location>
        <position position="764"/>
    </location>
    <ligand>
        <name>substrate</name>
    </ligand>
</feature>
<dbReference type="InterPro" id="IPR008279">
    <property type="entry name" value="PEP-util_enz_mobile_dom"/>
</dbReference>
<feature type="binding site" evidence="13">
    <location>
        <position position="763"/>
    </location>
    <ligand>
        <name>substrate</name>
    </ligand>
</feature>
<accession>A0A380KQB8</accession>
<dbReference type="NCBIfam" id="TIGR01828">
    <property type="entry name" value="pyru_phos_dikin"/>
    <property type="match status" value="1"/>
</dbReference>
<feature type="binding site" evidence="14">
    <location>
        <position position="742"/>
    </location>
    <ligand>
        <name>Mg(2+)</name>
        <dbReference type="ChEBI" id="CHEBI:18420"/>
    </ligand>
</feature>
<dbReference type="PANTHER" id="PTHR22931:SF9">
    <property type="entry name" value="PYRUVATE, PHOSPHATE DIKINASE 1, CHLOROPLASTIC"/>
    <property type="match status" value="1"/>
</dbReference>
<dbReference type="Gene3D" id="3.30.1490.20">
    <property type="entry name" value="ATP-grasp fold, A domain"/>
    <property type="match status" value="1"/>
</dbReference>
<dbReference type="InterPro" id="IPR000121">
    <property type="entry name" value="PEP_util_C"/>
</dbReference>
<dbReference type="GO" id="GO:0016301">
    <property type="term" value="F:kinase activity"/>
    <property type="evidence" value="ECO:0007669"/>
    <property type="project" value="UniProtKB-KW"/>
</dbReference>
<dbReference type="RefSeq" id="WP_018372046.1">
    <property type="nucleotide sequence ID" value="NZ_UHFR01000002.1"/>
</dbReference>
<evidence type="ECO:0000313" key="19">
    <source>
        <dbReference type="EMBL" id="SUN72165.1"/>
    </source>
</evidence>
<evidence type="ECO:0000256" key="3">
    <source>
        <dbReference type="ARBA" id="ARBA00011994"/>
    </source>
</evidence>
<dbReference type="InterPro" id="IPR040442">
    <property type="entry name" value="Pyrv_kinase-like_dom_sf"/>
</dbReference>
<dbReference type="Pfam" id="PF00391">
    <property type="entry name" value="PEP-utilizers"/>
    <property type="match status" value="1"/>
</dbReference>
<dbReference type="InterPro" id="IPR023151">
    <property type="entry name" value="PEP_util_CS"/>
</dbReference>
<dbReference type="EC" id="2.7.9.1" evidence="3"/>
<dbReference type="PIRSF" id="PIRSF000853">
    <property type="entry name" value="PPDK"/>
    <property type="match status" value="1"/>
</dbReference>
<dbReference type="GO" id="GO:0050242">
    <property type="term" value="F:pyruvate, phosphate dikinase activity"/>
    <property type="evidence" value="ECO:0007669"/>
    <property type="project" value="UniProtKB-EC"/>
</dbReference>
<sequence>MSKLIYSFEEGRSSDKGLLGGKGANLAEMTNIGLPVPAGFTITTQACIQYLEDTNFFNHHLKSDVLKAITDLEKKTQKSFDSEEGELLLVSVRSGAKFSMPGMMDTILNLGLNDQRVKKLAALTNLHFAYDCYRRLLQMFADVVYGLSKERFDVLLEKAEQELQKKVQDFSKEEHQALIEQYKKMYQSCHQHFPQEPKEQLFAAIKAVFASWNNPRAKVYRNLNDIPHDLGTAVNVQMMVFGNSDEHSGTGVVFTRNPATGEHQLFGEFLLNAQGEDVVAGIRTPEPIQSLAHTLPDAFRDFQEYAKILESHYKDMQDIEFTIERGKLFILQTRNGKRTAKASLKVALDMVDEGVINKKEAILRISPKLIDQLIHPIFDEEALQKAPLLATGLPASPGAASGEIVFTAEQAKRQHELGKKVILVRQETSPEDIEGMVVSQAIVTSHGGMTSHAAVVARGMGTCCVAGCGDLAISEEQKTVQCGKRLLHEGDVISVDGSTGNLYLGQIPTVVVENDHNLQRLLSWADDFAHLQVRANAETIQDLETAIKFSAKGIGLARTEHMFFGQERILEMRRLILAEKEEDSQAALRKLLTFQEEDFYQMFKTVGDRPLVVRLLDPPMHEFLPQDKAEIEQLAQKLNKSPHLIEQRVAQLLETNPMLGHRGCRLGITQPDIYKMQVEAILTSVIRLAKEGLQVKPEIMIPLIAEKSELDYLKDILTSYIQEIFEKQEMAPFPYEIGTMIELPRACLIADQLAAEADFFSFGTNDLTQMTYGFSRDDIGKFINHYKDKEIMPYDPFQTLDQYGVGELMRLAVSKARQVKPNLAIGVCGEVGGDPASIPFLQKIGVDYVSCSPYRVPAARLAVAQAELNSH</sequence>
<dbReference type="EMBL" id="UHFR01000002">
    <property type="protein sequence ID" value="SUN72165.1"/>
    <property type="molecule type" value="Genomic_DNA"/>
</dbReference>
<evidence type="ECO:0000256" key="14">
    <source>
        <dbReference type="PIRSR" id="PIRSR000853-3"/>
    </source>
</evidence>
<feature type="binding site" evidence="14">
    <location>
        <position position="766"/>
    </location>
    <ligand>
        <name>Mg(2+)</name>
        <dbReference type="ChEBI" id="CHEBI:18420"/>
    </ligand>
</feature>
<dbReference type="InterPro" id="IPR002192">
    <property type="entry name" value="PPDK_AMP/ATP-bd"/>
</dbReference>
<evidence type="ECO:0000256" key="12">
    <source>
        <dbReference type="PIRSR" id="PIRSR000853-1"/>
    </source>
</evidence>
<dbReference type="AlphaFoldDB" id="A0A380KQB8"/>
<evidence type="ECO:0000256" key="8">
    <source>
        <dbReference type="ARBA" id="ARBA00022777"/>
    </source>
</evidence>
<evidence type="ECO:0000259" key="17">
    <source>
        <dbReference type="Pfam" id="PF01326"/>
    </source>
</evidence>
<feature type="domain" description="PEP-utilising enzyme C-terminal" evidence="18">
    <location>
        <begin position="516"/>
        <end position="867"/>
    </location>
</feature>
<protein>
    <recommendedName>
        <fullName evidence="4">Pyruvate, phosphate dikinase</fullName>
        <ecNumber evidence="3">2.7.9.1</ecNumber>
    </recommendedName>
    <alternativeName>
        <fullName evidence="11">Pyruvate, orthophosphate dikinase</fullName>
    </alternativeName>
</protein>
<feature type="binding site" evidence="13">
    <location>
        <position position="742"/>
    </location>
    <ligand>
        <name>substrate</name>
    </ligand>
</feature>
<dbReference type="OrthoDB" id="9765468at2"/>
<gene>
    <name evidence="19" type="primary">ppdK_1</name>
    <name evidence="20" type="synonym">ppdK_2</name>
    <name evidence="19" type="ORF">NCTC13765_00021</name>
    <name evidence="20" type="ORF">NCTC13765_01478</name>
</gene>
<dbReference type="SUPFAM" id="SSF51621">
    <property type="entry name" value="Phosphoenolpyruvate/pyruvate domain"/>
    <property type="match status" value="1"/>
</dbReference>
<keyword evidence="8 19" id="KW-0418">Kinase</keyword>
<evidence type="ECO:0000313" key="21">
    <source>
        <dbReference type="Proteomes" id="UP000254634"/>
    </source>
</evidence>
<dbReference type="PANTHER" id="PTHR22931">
    <property type="entry name" value="PHOSPHOENOLPYRUVATE DIKINASE-RELATED"/>
    <property type="match status" value="1"/>
</dbReference>
<feature type="domain" description="PEP-utilising enzyme mobile" evidence="16">
    <location>
        <begin position="419"/>
        <end position="500"/>
    </location>
</feature>
<evidence type="ECO:0000256" key="11">
    <source>
        <dbReference type="ARBA" id="ARBA00032883"/>
    </source>
</evidence>
<feature type="domain" description="Pyruvate phosphate dikinase AMP/ATP-binding" evidence="17">
    <location>
        <begin position="57"/>
        <end position="289"/>
    </location>
</feature>
<keyword evidence="10 14" id="KW-0460">Magnesium</keyword>
<feature type="active site" description="Tele-phosphohistidine intermediate" evidence="12">
    <location>
        <position position="452"/>
    </location>
</feature>
<evidence type="ECO:0000256" key="2">
    <source>
        <dbReference type="ARBA" id="ARBA00007837"/>
    </source>
</evidence>
<evidence type="ECO:0000259" key="16">
    <source>
        <dbReference type="Pfam" id="PF00391"/>
    </source>
</evidence>
<feature type="active site" description="Proton donor" evidence="12">
    <location>
        <position position="828"/>
    </location>
</feature>
<dbReference type="Gene3D" id="3.50.30.10">
    <property type="entry name" value="Phosphohistidine domain"/>
    <property type="match status" value="1"/>
</dbReference>
<dbReference type="Gene3D" id="1.10.189.10">
    <property type="entry name" value="Pyruvate Phosphate Dikinase, domain 2"/>
    <property type="match status" value="1"/>
</dbReference>
<keyword evidence="5 19" id="KW-0808">Transferase</keyword>
<keyword evidence="15" id="KW-0175">Coiled coil</keyword>
<feature type="domain" description="Pyruvate phosphate dikinase AMP/ATP-binding" evidence="17">
    <location>
        <begin position="301"/>
        <end position="352"/>
    </location>
</feature>
<feature type="binding site" evidence="13">
    <location>
        <position position="765"/>
    </location>
    <ligand>
        <name>substrate</name>
    </ligand>
</feature>
<dbReference type="Proteomes" id="UP000254634">
    <property type="component" value="Unassembled WGS sequence"/>
</dbReference>
<dbReference type="GO" id="GO:0046872">
    <property type="term" value="F:metal ion binding"/>
    <property type="evidence" value="ECO:0007669"/>
    <property type="project" value="UniProtKB-KW"/>
</dbReference>
<dbReference type="NCBIfam" id="NF004531">
    <property type="entry name" value="PRK05878.1"/>
    <property type="match status" value="1"/>
</dbReference>
<evidence type="ECO:0000256" key="10">
    <source>
        <dbReference type="ARBA" id="ARBA00022842"/>
    </source>
</evidence>
<dbReference type="GO" id="GO:0005524">
    <property type="term" value="F:ATP binding"/>
    <property type="evidence" value="ECO:0007669"/>
    <property type="project" value="UniProtKB-KW"/>
</dbReference>
<dbReference type="SUPFAM" id="SSF52009">
    <property type="entry name" value="Phosphohistidine domain"/>
    <property type="match status" value="1"/>
</dbReference>
<dbReference type="InterPro" id="IPR018274">
    <property type="entry name" value="PEP_util_AS"/>
</dbReference>
<feature type="domain" description="Pyruvate phosphate dikinase AMP/ATP-binding" evidence="17">
    <location>
        <begin position="18"/>
        <end position="55"/>
    </location>
</feature>
<comment type="cofactor">
    <cofactor evidence="1 14">
        <name>Mg(2+)</name>
        <dbReference type="ChEBI" id="CHEBI:18420"/>
    </cofactor>
</comment>
<evidence type="ECO:0000256" key="13">
    <source>
        <dbReference type="PIRSR" id="PIRSR000853-2"/>
    </source>
</evidence>
<feature type="binding site" evidence="13">
    <location>
        <position position="614"/>
    </location>
    <ligand>
        <name>substrate</name>
    </ligand>
</feature>
<dbReference type="Gene3D" id="3.30.470.20">
    <property type="entry name" value="ATP-grasp fold, B domain"/>
    <property type="match status" value="1"/>
</dbReference>
<dbReference type="PROSITE" id="PS00370">
    <property type="entry name" value="PEP_ENZYMES_PHOS_SITE"/>
    <property type="match status" value="1"/>
</dbReference>
<evidence type="ECO:0000256" key="4">
    <source>
        <dbReference type="ARBA" id="ARBA00020138"/>
    </source>
</evidence>
<evidence type="ECO:0000256" key="7">
    <source>
        <dbReference type="ARBA" id="ARBA00022741"/>
    </source>
</evidence>
<dbReference type="Gene3D" id="3.20.20.60">
    <property type="entry name" value="Phosphoenolpyruvate-binding domains"/>
    <property type="match status" value="1"/>
</dbReference>
<keyword evidence="19" id="KW-0670">Pyruvate</keyword>
<evidence type="ECO:0000256" key="9">
    <source>
        <dbReference type="ARBA" id="ARBA00022840"/>
    </source>
</evidence>
<dbReference type="InterPro" id="IPR036637">
    <property type="entry name" value="Phosphohistidine_dom_sf"/>
</dbReference>
<feature type="binding site" evidence="13">
    <location>
        <position position="766"/>
    </location>
    <ligand>
        <name>substrate</name>
    </ligand>
</feature>
<keyword evidence="9" id="KW-0067">ATP-binding</keyword>